<dbReference type="PIRSF" id="PIRSF002162">
    <property type="entry name" value="Ribosomal_L6"/>
    <property type="match status" value="1"/>
</dbReference>
<evidence type="ECO:0000256" key="3">
    <source>
        <dbReference type="HAMAP-Rule" id="MF_01365"/>
    </source>
</evidence>
<dbReference type="NCBIfam" id="TIGR03654">
    <property type="entry name" value="L6_bact"/>
    <property type="match status" value="1"/>
</dbReference>
<dbReference type="Pfam" id="PF00347">
    <property type="entry name" value="Ribosomal_L6"/>
    <property type="match status" value="2"/>
</dbReference>
<sequence>MSRIGKQPVSIPGGVTVEVNDRTVSVKGAKGETSYMAPACVSVSIEEDSVVVSRTDESKFGKAMYGTVRSLINNMIVGVSQGYKKELLIDGVGYKAVMKGANQIVLSLGYSHDIDYTIPEGIKVEVNGQGTGLSIEGIDKQLVGQVAARIRDYSPVEPYKGKGVRYSDEQVRRKEGKAVA</sequence>
<comment type="subunit">
    <text evidence="3">Part of the 50S ribosomal subunit.</text>
</comment>
<keyword evidence="3 5" id="KW-0694">RNA-binding</keyword>
<keyword evidence="3 5" id="KW-0699">rRNA-binding</keyword>
<proteinExistence type="inferred from homology"/>
<comment type="caution">
    <text evidence="7">The sequence shown here is derived from an EMBL/GenBank/DDBJ whole genome shotgun (WGS) entry which is preliminary data.</text>
</comment>
<keyword evidence="8" id="KW-1185">Reference proteome</keyword>
<evidence type="ECO:0000256" key="1">
    <source>
        <dbReference type="ARBA" id="ARBA00022980"/>
    </source>
</evidence>
<dbReference type="PRINTS" id="PR00059">
    <property type="entry name" value="RIBOSOMALL6"/>
</dbReference>
<dbReference type="Proteomes" id="UP001290861">
    <property type="component" value="Unassembled WGS sequence"/>
</dbReference>
<dbReference type="RefSeq" id="WP_322609420.1">
    <property type="nucleotide sequence ID" value="NZ_JARVCO010000012.1"/>
</dbReference>
<dbReference type="InterPro" id="IPR000702">
    <property type="entry name" value="Ribosomal_uL6-like"/>
</dbReference>
<dbReference type="GO" id="GO:0005840">
    <property type="term" value="C:ribosome"/>
    <property type="evidence" value="ECO:0007669"/>
    <property type="project" value="UniProtKB-KW"/>
</dbReference>
<dbReference type="SUPFAM" id="SSF56053">
    <property type="entry name" value="Ribosomal protein L6"/>
    <property type="match status" value="2"/>
</dbReference>
<gene>
    <name evidence="3 7" type="primary">rplF</name>
    <name evidence="7" type="ORF">P9H32_13475</name>
</gene>
<dbReference type="PANTHER" id="PTHR11655">
    <property type="entry name" value="60S/50S RIBOSOMAL PROTEIN L6/L9"/>
    <property type="match status" value="1"/>
</dbReference>
<keyword evidence="2 3" id="KW-0687">Ribonucleoprotein</keyword>
<reference evidence="7 8" key="1">
    <citation type="journal article" date="2024" name="Appl. Environ. Microbiol.">
        <title>Pontiella agarivorans sp. nov., a novel marine anaerobic bacterium capable of degrading macroalgal polysaccharides and fixing nitrogen.</title>
        <authorList>
            <person name="Liu N."/>
            <person name="Kivenson V."/>
            <person name="Peng X."/>
            <person name="Cui Z."/>
            <person name="Lankiewicz T.S."/>
            <person name="Gosselin K.M."/>
            <person name="English C.J."/>
            <person name="Blair E.M."/>
            <person name="O'Malley M.A."/>
            <person name="Valentine D.L."/>
        </authorList>
    </citation>
    <scope>NUCLEOTIDE SEQUENCE [LARGE SCALE GENOMIC DNA]</scope>
    <source>
        <strain evidence="7 8">NLcol2</strain>
    </source>
</reference>
<evidence type="ECO:0000313" key="8">
    <source>
        <dbReference type="Proteomes" id="UP001290861"/>
    </source>
</evidence>
<evidence type="ECO:0000313" key="7">
    <source>
        <dbReference type="EMBL" id="MDZ8119634.1"/>
    </source>
</evidence>
<protein>
    <recommendedName>
        <fullName evidence="3">Large ribosomal subunit protein uL6</fullName>
    </recommendedName>
</protein>
<comment type="function">
    <text evidence="3 5">This protein binds to the 23S rRNA, and is important in its secondary structure. It is located near the subunit interface in the base of the L7/L12 stalk, and near the tRNA binding site of the peptidyltransferase center.</text>
</comment>
<comment type="similarity">
    <text evidence="3 4">Belongs to the universal ribosomal protein uL6 family.</text>
</comment>
<dbReference type="InterPro" id="IPR020040">
    <property type="entry name" value="Ribosomal_uL6_a/b-dom"/>
</dbReference>
<keyword evidence="1 3" id="KW-0689">Ribosomal protein</keyword>
<evidence type="ECO:0000256" key="2">
    <source>
        <dbReference type="ARBA" id="ARBA00023274"/>
    </source>
</evidence>
<dbReference type="InterPro" id="IPR036789">
    <property type="entry name" value="Ribosomal_uL6-like_a/b-dom_sf"/>
</dbReference>
<name>A0ABU5MZJ5_9BACT</name>
<dbReference type="PANTHER" id="PTHR11655:SF14">
    <property type="entry name" value="LARGE RIBOSOMAL SUBUNIT PROTEIN UL6M"/>
    <property type="match status" value="1"/>
</dbReference>
<evidence type="ECO:0000256" key="4">
    <source>
        <dbReference type="RuleBase" id="RU003869"/>
    </source>
</evidence>
<evidence type="ECO:0000259" key="6">
    <source>
        <dbReference type="Pfam" id="PF00347"/>
    </source>
</evidence>
<feature type="domain" description="Large ribosomal subunit protein uL6 alpha-beta" evidence="6">
    <location>
        <begin position="11"/>
        <end position="82"/>
    </location>
</feature>
<accession>A0ABU5MZJ5</accession>
<evidence type="ECO:0000256" key="5">
    <source>
        <dbReference type="RuleBase" id="RU003870"/>
    </source>
</evidence>
<organism evidence="7 8">
    <name type="scientific">Pontiella agarivorans</name>
    <dbReference type="NCBI Taxonomy" id="3038953"/>
    <lineage>
        <taxon>Bacteria</taxon>
        <taxon>Pseudomonadati</taxon>
        <taxon>Kiritimatiellota</taxon>
        <taxon>Kiritimatiellia</taxon>
        <taxon>Kiritimatiellales</taxon>
        <taxon>Pontiellaceae</taxon>
        <taxon>Pontiella</taxon>
    </lineage>
</organism>
<dbReference type="InterPro" id="IPR019906">
    <property type="entry name" value="Ribosomal_uL6_bac-type"/>
</dbReference>
<dbReference type="Gene3D" id="3.90.930.12">
    <property type="entry name" value="Ribosomal protein L6, alpha-beta domain"/>
    <property type="match status" value="2"/>
</dbReference>
<dbReference type="HAMAP" id="MF_01365_B">
    <property type="entry name" value="Ribosomal_uL6_B"/>
    <property type="match status" value="1"/>
</dbReference>
<dbReference type="EMBL" id="JARVCO010000012">
    <property type="protein sequence ID" value="MDZ8119634.1"/>
    <property type="molecule type" value="Genomic_DNA"/>
</dbReference>
<feature type="domain" description="Large ribosomal subunit protein uL6 alpha-beta" evidence="6">
    <location>
        <begin position="91"/>
        <end position="166"/>
    </location>
</feature>